<dbReference type="InterPro" id="IPR032524">
    <property type="entry name" value="ABC_tran_C"/>
</dbReference>
<dbReference type="Pfam" id="PF00005">
    <property type="entry name" value="ABC_tran"/>
    <property type="match status" value="2"/>
</dbReference>
<dbReference type="OrthoDB" id="1521973at2"/>
<evidence type="ECO:0000256" key="4">
    <source>
        <dbReference type="ARBA" id="ARBA00022730"/>
    </source>
</evidence>
<dbReference type="InterPro" id="IPR003593">
    <property type="entry name" value="AAA+_ATPase"/>
</dbReference>
<dbReference type="PANTHER" id="PTHR42855:SF1">
    <property type="entry name" value="ABC TRANSPORTER DOMAIN-CONTAINING PROTEIN"/>
    <property type="match status" value="1"/>
</dbReference>
<feature type="region of interest" description="Disordered" evidence="12">
    <location>
        <begin position="525"/>
        <end position="568"/>
    </location>
</feature>
<dbReference type="AlphaFoldDB" id="A0A3D9L1U0"/>
<name>A0A3D9L1U0_MARFU</name>
<dbReference type="InterPro" id="IPR017871">
    <property type="entry name" value="ABC_transporter-like_CS"/>
</dbReference>
<dbReference type="InterPro" id="IPR032781">
    <property type="entry name" value="ABC_tran_Xtn"/>
</dbReference>
<protein>
    <submittedName>
        <fullName evidence="14">ATP-binding cassette subfamily F protein uup</fullName>
    </submittedName>
</protein>
<dbReference type="CDD" id="cd03221">
    <property type="entry name" value="ABCF_EF-3"/>
    <property type="match status" value="2"/>
</dbReference>
<dbReference type="GO" id="GO:0019843">
    <property type="term" value="F:rRNA binding"/>
    <property type="evidence" value="ECO:0007669"/>
    <property type="project" value="UniProtKB-KW"/>
</dbReference>
<dbReference type="FunFam" id="3.40.50.300:FF:000183">
    <property type="entry name" value="ABC transporter ATP-binding protein yjjK"/>
    <property type="match status" value="1"/>
</dbReference>
<keyword evidence="2" id="KW-0963">Cytoplasm</keyword>
<evidence type="ECO:0000313" key="14">
    <source>
        <dbReference type="EMBL" id="RED97067.1"/>
    </source>
</evidence>
<evidence type="ECO:0000256" key="7">
    <source>
        <dbReference type="ARBA" id="ARBA00022801"/>
    </source>
</evidence>
<dbReference type="GO" id="GO:0006412">
    <property type="term" value="P:translation"/>
    <property type="evidence" value="ECO:0007669"/>
    <property type="project" value="UniProtKB-KW"/>
</dbReference>
<organism evidence="14 15">
    <name type="scientific">Marinoscillum furvescens DSM 4134</name>
    <dbReference type="NCBI Taxonomy" id="1122208"/>
    <lineage>
        <taxon>Bacteria</taxon>
        <taxon>Pseudomonadati</taxon>
        <taxon>Bacteroidota</taxon>
        <taxon>Cytophagia</taxon>
        <taxon>Cytophagales</taxon>
        <taxon>Reichenbachiellaceae</taxon>
        <taxon>Marinoscillum</taxon>
    </lineage>
</organism>
<evidence type="ECO:0000256" key="9">
    <source>
        <dbReference type="ARBA" id="ARBA00022845"/>
    </source>
</evidence>
<dbReference type="InterPro" id="IPR027417">
    <property type="entry name" value="P-loop_NTPase"/>
</dbReference>
<evidence type="ECO:0000256" key="12">
    <source>
        <dbReference type="SAM" id="MobiDB-lite"/>
    </source>
</evidence>
<dbReference type="Gene3D" id="1.10.287.380">
    <property type="entry name" value="Valyl-tRNA synthetase, C-terminal domain"/>
    <property type="match status" value="1"/>
</dbReference>
<keyword evidence="6" id="KW-0547">Nucleotide-binding</keyword>
<dbReference type="GO" id="GO:0003677">
    <property type="term" value="F:DNA binding"/>
    <property type="evidence" value="ECO:0007669"/>
    <property type="project" value="InterPro"/>
</dbReference>
<evidence type="ECO:0000256" key="2">
    <source>
        <dbReference type="ARBA" id="ARBA00022490"/>
    </source>
</evidence>
<dbReference type="PROSITE" id="PS50893">
    <property type="entry name" value="ABC_TRANSPORTER_2"/>
    <property type="match status" value="2"/>
</dbReference>
<evidence type="ECO:0000313" key="15">
    <source>
        <dbReference type="Proteomes" id="UP000256779"/>
    </source>
</evidence>
<comment type="caution">
    <text evidence="14">The sequence shown here is derived from an EMBL/GenBank/DDBJ whole genome shotgun (WGS) entry which is preliminary data.</text>
</comment>
<dbReference type="EMBL" id="QREG01000013">
    <property type="protein sequence ID" value="RED97067.1"/>
    <property type="molecule type" value="Genomic_DNA"/>
</dbReference>
<dbReference type="Pfam" id="PF12848">
    <property type="entry name" value="ABC_tran_Xtn"/>
    <property type="match status" value="1"/>
</dbReference>
<dbReference type="Pfam" id="PF16326">
    <property type="entry name" value="ABC_tran_CTD"/>
    <property type="match status" value="1"/>
</dbReference>
<dbReference type="GO" id="GO:0000049">
    <property type="term" value="F:tRNA binding"/>
    <property type="evidence" value="ECO:0007669"/>
    <property type="project" value="UniProtKB-KW"/>
</dbReference>
<proteinExistence type="inferred from homology"/>
<evidence type="ECO:0000256" key="6">
    <source>
        <dbReference type="ARBA" id="ARBA00022741"/>
    </source>
</evidence>
<feature type="domain" description="ABC transporter" evidence="13">
    <location>
        <begin position="317"/>
        <end position="535"/>
    </location>
</feature>
<keyword evidence="4" id="KW-0699">rRNA-binding</keyword>
<evidence type="ECO:0000256" key="5">
    <source>
        <dbReference type="ARBA" id="ARBA00022737"/>
    </source>
</evidence>
<evidence type="ECO:0000256" key="1">
    <source>
        <dbReference type="ARBA" id="ARBA00005868"/>
    </source>
</evidence>
<dbReference type="GO" id="GO:0005524">
    <property type="term" value="F:ATP binding"/>
    <property type="evidence" value="ECO:0007669"/>
    <property type="project" value="UniProtKB-KW"/>
</dbReference>
<dbReference type="PROSITE" id="PS00211">
    <property type="entry name" value="ABC_TRANSPORTER_1"/>
    <property type="match status" value="2"/>
</dbReference>
<evidence type="ECO:0000259" key="13">
    <source>
        <dbReference type="PROSITE" id="PS50893"/>
    </source>
</evidence>
<dbReference type="RefSeq" id="WP_115868807.1">
    <property type="nucleotide sequence ID" value="NZ_QREG01000013.1"/>
</dbReference>
<keyword evidence="5" id="KW-0677">Repeat</keyword>
<keyword evidence="10" id="KW-0694">RNA-binding</keyword>
<reference evidence="14 15" key="1">
    <citation type="submission" date="2018-07" db="EMBL/GenBank/DDBJ databases">
        <title>Genomic Encyclopedia of Type Strains, Phase IV (KMG-IV): sequencing the most valuable type-strain genomes for metagenomic binning, comparative biology and taxonomic classification.</title>
        <authorList>
            <person name="Goeker M."/>
        </authorList>
    </citation>
    <scope>NUCLEOTIDE SEQUENCE [LARGE SCALE GENOMIC DNA]</scope>
    <source>
        <strain evidence="14 15">DSM 4134</strain>
    </source>
</reference>
<evidence type="ECO:0000256" key="11">
    <source>
        <dbReference type="ARBA" id="ARBA00022917"/>
    </source>
</evidence>
<feature type="compositionally biased region" description="Basic and acidic residues" evidence="12">
    <location>
        <begin position="538"/>
        <end position="547"/>
    </location>
</feature>
<evidence type="ECO:0000256" key="10">
    <source>
        <dbReference type="ARBA" id="ARBA00022884"/>
    </source>
</evidence>
<keyword evidence="3" id="KW-0820">tRNA-binding</keyword>
<feature type="domain" description="ABC transporter" evidence="13">
    <location>
        <begin position="4"/>
        <end position="252"/>
    </location>
</feature>
<evidence type="ECO:0000256" key="8">
    <source>
        <dbReference type="ARBA" id="ARBA00022840"/>
    </source>
</evidence>
<dbReference type="InterPro" id="IPR003439">
    <property type="entry name" value="ABC_transporter-like_ATP-bd"/>
</dbReference>
<keyword evidence="15" id="KW-1185">Reference proteome</keyword>
<dbReference type="InterPro" id="IPR037118">
    <property type="entry name" value="Val-tRNA_synth_C_sf"/>
</dbReference>
<dbReference type="InterPro" id="IPR051309">
    <property type="entry name" value="ABCF_ATPase"/>
</dbReference>
<gene>
    <name evidence="14" type="ORF">C7460_113116</name>
</gene>
<dbReference type="Gene3D" id="3.40.50.300">
    <property type="entry name" value="P-loop containing nucleotide triphosphate hydrolases"/>
    <property type="match status" value="2"/>
</dbReference>
<evidence type="ECO:0000256" key="3">
    <source>
        <dbReference type="ARBA" id="ARBA00022555"/>
    </source>
</evidence>
<keyword evidence="9" id="KW-0810">Translation regulation</keyword>
<sequence>MNYLSVENVAKSFDERQLFEGLTFGLDQGQKAALVGVNGCGKSTLLKIIAGLETPDRGEVSFRKGIRVSILPQNPDFDDADNVVQAVFAEDIDELNVIRDYELALHQATVDPENAPDLTSLIDKMDQLSAWDYESQVKQLLGELGIHRLDQKMGELSGGQRKRVALARALIVNPDFLILDEPTNHLDLEVIEWLENYLATANMTLLMVTHDRYFLDRVTNEILEIDQGELFRYKGNYQNFLEKKAEREAQDAATVDKARNLLRKELDWMRRQPKARGTKAKYRVDAFYETKETASKNVNRQEMEVNLTGERQGKKILIMEQVSKRFDDLKILEHFNHTFQRKERVGIVGPNGVGKSTFLHILTGEISPDTGKREVGQTTKFGFYTQEEQQFDPNMRVLDVVQEVAEVIKLSDGSVITASQLLNQFLFPPKMQFNVVGKLSGGERRRLQLLRVLMENPNFLILDEPTNDLDLMTLNVLEEYLENFEGCLMIVSHDRYFMDRLTDHLFVFEGSGKVRDFPGNYTDLRASGLMPSAMQQKPETKPKEKEQSAQSTEAPKESKKKLSYNEQREFDGLEGEIAKLEERKTAIEQEMNQKTDFEELQQLAKDLDTVKATLEEKEMRWLELSERA</sequence>
<keyword evidence="11" id="KW-0648">Protein biosynthesis</keyword>
<dbReference type="SUPFAM" id="SSF52540">
    <property type="entry name" value="P-loop containing nucleoside triphosphate hydrolases"/>
    <property type="match status" value="2"/>
</dbReference>
<dbReference type="GO" id="GO:0006417">
    <property type="term" value="P:regulation of translation"/>
    <property type="evidence" value="ECO:0007669"/>
    <property type="project" value="UniProtKB-KW"/>
</dbReference>
<keyword evidence="8 14" id="KW-0067">ATP-binding</keyword>
<keyword evidence="7" id="KW-0378">Hydrolase</keyword>
<accession>A0A3D9L1U0</accession>
<dbReference type="Proteomes" id="UP000256779">
    <property type="component" value="Unassembled WGS sequence"/>
</dbReference>
<dbReference type="SMART" id="SM00382">
    <property type="entry name" value="AAA"/>
    <property type="match status" value="2"/>
</dbReference>
<dbReference type="GO" id="GO:0016887">
    <property type="term" value="F:ATP hydrolysis activity"/>
    <property type="evidence" value="ECO:0007669"/>
    <property type="project" value="InterPro"/>
</dbReference>
<dbReference type="PANTHER" id="PTHR42855">
    <property type="entry name" value="ABC TRANSPORTER ATP-BINDING SUBUNIT"/>
    <property type="match status" value="1"/>
</dbReference>
<comment type="similarity">
    <text evidence="1">Belongs to the ABC transporter superfamily. ABCF family. Translational throttle EttA subfamily.</text>
</comment>
<dbReference type="FunFam" id="3.40.50.300:FF:000011">
    <property type="entry name" value="Putative ABC transporter ATP-binding component"/>
    <property type="match status" value="1"/>
</dbReference>